<dbReference type="PANTHER" id="PTHR33680">
    <property type="entry name" value="OS07G0190500 PROTEIN"/>
    <property type="match status" value="1"/>
</dbReference>
<sequence length="124" mass="14184">MSSSNTTHSECPPKCRCGAGEMKLFTSRTQLNPHRKFWKCPNWKDENGCGAFLWKDEVAHWQLAEANSMTCERENLVAVVEKLESALCVFIEVEKIRNAYLRKIYHAIIVACCIVILVFLFSKA</sequence>
<proteinExistence type="predicted"/>
<evidence type="ECO:0000256" key="5">
    <source>
        <dbReference type="SAM" id="Phobius"/>
    </source>
</evidence>
<evidence type="ECO:0000259" key="6">
    <source>
        <dbReference type="PROSITE" id="PS51999"/>
    </source>
</evidence>
<name>A0A443NE07_9MAGN</name>
<comment type="caution">
    <text evidence="7">The sequence shown here is derived from an EMBL/GenBank/DDBJ whole genome shotgun (WGS) entry which is preliminary data.</text>
</comment>
<evidence type="ECO:0000256" key="2">
    <source>
        <dbReference type="ARBA" id="ARBA00022771"/>
    </source>
</evidence>
<dbReference type="PANTHER" id="PTHR33680:SF1">
    <property type="entry name" value="OS05G0489500 PROTEIN"/>
    <property type="match status" value="1"/>
</dbReference>
<keyword evidence="5" id="KW-0472">Membrane</keyword>
<dbReference type="OrthoDB" id="1297973at2759"/>
<feature type="domain" description="GRF-type" evidence="6">
    <location>
        <begin position="15"/>
        <end position="58"/>
    </location>
</feature>
<accession>A0A443NE07</accession>
<dbReference type="InterPro" id="IPR010666">
    <property type="entry name" value="Znf_GRF"/>
</dbReference>
<keyword evidence="1" id="KW-0479">Metal-binding</keyword>
<keyword evidence="2 4" id="KW-0863">Zinc-finger</keyword>
<reference evidence="7 8" key="1">
    <citation type="journal article" date="2019" name="Nat. Plants">
        <title>Stout camphor tree genome fills gaps in understanding of flowering plant genome evolution.</title>
        <authorList>
            <person name="Chaw S.M."/>
            <person name="Liu Y.C."/>
            <person name="Wu Y.W."/>
            <person name="Wang H.Y."/>
            <person name="Lin C.I."/>
            <person name="Wu C.S."/>
            <person name="Ke H.M."/>
            <person name="Chang L.Y."/>
            <person name="Hsu C.Y."/>
            <person name="Yang H.T."/>
            <person name="Sudianto E."/>
            <person name="Hsu M.H."/>
            <person name="Wu K.P."/>
            <person name="Wang L.N."/>
            <person name="Leebens-Mack J.H."/>
            <person name="Tsai I.J."/>
        </authorList>
    </citation>
    <scope>NUCLEOTIDE SEQUENCE [LARGE SCALE GENOMIC DNA]</scope>
    <source>
        <strain evidence="8">cv. Chaw 1501</strain>
        <tissue evidence="7">Young leaves</tissue>
    </source>
</reference>
<keyword evidence="8" id="KW-1185">Reference proteome</keyword>
<evidence type="ECO:0000313" key="8">
    <source>
        <dbReference type="Proteomes" id="UP000283530"/>
    </source>
</evidence>
<keyword evidence="5" id="KW-0812">Transmembrane</keyword>
<keyword evidence="5" id="KW-1133">Transmembrane helix</keyword>
<organism evidence="7 8">
    <name type="scientific">Cinnamomum micranthum f. kanehirae</name>
    <dbReference type="NCBI Taxonomy" id="337451"/>
    <lineage>
        <taxon>Eukaryota</taxon>
        <taxon>Viridiplantae</taxon>
        <taxon>Streptophyta</taxon>
        <taxon>Embryophyta</taxon>
        <taxon>Tracheophyta</taxon>
        <taxon>Spermatophyta</taxon>
        <taxon>Magnoliopsida</taxon>
        <taxon>Magnoliidae</taxon>
        <taxon>Laurales</taxon>
        <taxon>Lauraceae</taxon>
        <taxon>Cinnamomum</taxon>
    </lineage>
</organism>
<dbReference type="GO" id="GO:0008270">
    <property type="term" value="F:zinc ion binding"/>
    <property type="evidence" value="ECO:0007669"/>
    <property type="project" value="UniProtKB-KW"/>
</dbReference>
<evidence type="ECO:0000256" key="1">
    <source>
        <dbReference type="ARBA" id="ARBA00022723"/>
    </source>
</evidence>
<keyword evidence="3" id="KW-0862">Zinc</keyword>
<protein>
    <recommendedName>
        <fullName evidence="6">GRF-type domain-containing protein</fullName>
    </recommendedName>
</protein>
<dbReference type="Pfam" id="PF06839">
    <property type="entry name" value="Zn_ribbon_GRF"/>
    <property type="match status" value="1"/>
</dbReference>
<evidence type="ECO:0000313" key="7">
    <source>
        <dbReference type="EMBL" id="RWR76761.1"/>
    </source>
</evidence>
<dbReference type="Proteomes" id="UP000283530">
    <property type="component" value="Unassembled WGS sequence"/>
</dbReference>
<dbReference type="PROSITE" id="PS51999">
    <property type="entry name" value="ZF_GRF"/>
    <property type="match status" value="1"/>
</dbReference>
<feature type="transmembrane region" description="Helical" evidence="5">
    <location>
        <begin position="104"/>
        <end position="122"/>
    </location>
</feature>
<evidence type="ECO:0000256" key="4">
    <source>
        <dbReference type="PROSITE-ProRule" id="PRU01343"/>
    </source>
</evidence>
<dbReference type="EMBL" id="QPKB01000002">
    <property type="protein sequence ID" value="RWR76761.1"/>
    <property type="molecule type" value="Genomic_DNA"/>
</dbReference>
<gene>
    <name evidence="7" type="ORF">CKAN_00521900</name>
</gene>
<evidence type="ECO:0000256" key="3">
    <source>
        <dbReference type="ARBA" id="ARBA00022833"/>
    </source>
</evidence>
<dbReference type="AlphaFoldDB" id="A0A443NE07"/>